<dbReference type="PANTHER" id="PTHR24221">
    <property type="entry name" value="ATP-BINDING CASSETTE SUB-FAMILY B"/>
    <property type="match status" value="1"/>
</dbReference>
<dbReference type="Pfam" id="PF00005">
    <property type="entry name" value="ABC_tran"/>
    <property type="match status" value="1"/>
</dbReference>
<evidence type="ECO:0000313" key="12">
    <source>
        <dbReference type="EMBL" id="EHI55212.1"/>
    </source>
</evidence>
<dbReference type="SMART" id="SM00382">
    <property type="entry name" value="AAA"/>
    <property type="match status" value="1"/>
</dbReference>
<dbReference type="FunFam" id="3.40.50.300:FF:000221">
    <property type="entry name" value="Multidrug ABC transporter ATP-binding protein"/>
    <property type="match status" value="1"/>
</dbReference>
<feature type="transmembrane region" description="Helical" evidence="9">
    <location>
        <begin position="53"/>
        <end position="70"/>
    </location>
</feature>
<dbReference type="Pfam" id="PF00664">
    <property type="entry name" value="ABC_membrane"/>
    <property type="match status" value="1"/>
</dbReference>
<keyword evidence="8 9" id="KW-0472">Membrane</keyword>
<dbReference type="PROSITE" id="PS50893">
    <property type="entry name" value="ABC_TRANSPORTER_2"/>
    <property type="match status" value="1"/>
</dbReference>
<evidence type="ECO:0000256" key="3">
    <source>
        <dbReference type="ARBA" id="ARBA00022475"/>
    </source>
</evidence>
<dbReference type="InterPro" id="IPR011527">
    <property type="entry name" value="ABC1_TM_dom"/>
</dbReference>
<dbReference type="InterPro" id="IPR003593">
    <property type="entry name" value="AAA+_ATPase"/>
</dbReference>
<proteinExistence type="predicted"/>
<keyword evidence="4 9" id="KW-0812">Transmembrane</keyword>
<feature type="domain" description="ABC transmembrane type-1" evidence="11">
    <location>
        <begin position="23"/>
        <end position="299"/>
    </location>
</feature>
<evidence type="ECO:0000256" key="2">
    <source>
        <dbReference type="ARBA" id="ARBA00022448"/>
    </source>
</evidence>
<evidence type="ECO:0000259" key="11">
    <source>
        <dbReference type="PROSITE" id="PS50929"/>
    </source>
</evidence>
<feature type="transmembrane region" description="Helical" evidence="9">
    <location>
        <begin position="21"/>
        <end position="47"/>
    </location>
</feature>
<keyword evidence="13" id="KW-1185">Reference proteome</keyword>
<dbReference type="PANTHER" id="PTHR24221:SF614">
    <property type="entry name" value="GLUTATHIONE_L-CYSTEINE TRANSPORT SYSTEM ATP-BINDING_PERMEASE PROTEIN CYDC"/>
    <property type="match status" value="1"/>
</dbReference>
<dbReference type="Gene3D" id="3.40.50.300">
    <property type="entry name" value="P-loop containing nucleotide triphosphate hydrolases"/>
    <property type="match status" value="1"/>
</dbReference>
<dbReference type="STRING" id="679200.HMPREF9333_01627"/>
<comment type="caution">
    <text evidence="12">The sequence shown here is derived from an EMBL/GenBank/DDBJ whole genome shotgun (WGS) entry which is preliminary data.</text>
</comment>
<dbReference type="GO" id="GO:0005886">
    <property type="term" value="C:plasma membrane"/>
    <property type="evidence" value="ECO:0007669"/>
    <property type="project" value="UniProtKB-SubCell"/>
</dbReference>
<keyword evidence="7 9" id="KW-1133">Transmembrane helix</keyword>
<feature type="transmembrane region" description="Helical" evidence="9">
    <location>
        <begin position="130"/>
        <end position="152"/>
    </location>
</feature>
<evidence type="ECO:0000256" key="7">
    <source>
        <dbReference type="ARBA" id="ARBA00022989"/>
    </source>
</evidence>
<evidence type="ECO:0008006" key="14">
    <source>
        <dbReference type="Google" id="ProtNLM"/>
    </source>
</evidence>
<dbReference type="EMBL" id="ACZL01000026">
    <property type="protein sequence ID" value="EHI55212.1"/>
    <property type="molecule type" value="Genomic_DNA"/>
</dbReference>
<keyword evidence="2" id="KW-0813">Transport</keyword>
<dbReference type="AlphaFoldDB" id="G5GJ87"/>
<feature type="transmembrane region" description="Helical" evidence="9">
    <location>
        <begin position="242"/>
        <end position="261"/>
    </location>
</feature>
<dbReference type="GO" id="GO:0005524">
    <property type="term" value="F:ATP binding"/>
    <property type="evidence" value="ECO:0007669"/>
    <property type="project" value="UniProtKB-KW"/>
</dbReference>
<evidence type="ECO:0000256" key="9">
    <source>
        <dbReference type="SAM" id="Phobius"/>
    </source>
</evidence>
<dbReference type="GO" id="GO:0016887">
    <property type="term" value="F:ATP hydrolysis activity"/>
    <property type="evidence" value="ECO:0007669"/>
    <property type="project" value="InterPro"/>
</dbReference>
<name>G5GJ87_9FIRM</name>
<keyword evidence="3" id="KW-1003">Cell membrane</keyword>
<accession>G5GJ87</accession>
<keyword evidence="5" id="KW-0547">Nucleotide-binding</keyword>
<dbReference type="eggNOG" id="COG4988">
    <property type="taxonomic scope" value="Bacteria"/>
</dbReference>
<dbReference type="PATRIC" id="fig|679200.3.peg.1721"/>
<dbReference type="HOGENOM" id="CLU_000604_84_9_9"/>
<dbReference type="SUPFAM" id="SSF90123">
    <property type="entry name" value="ABC transporter transmembrane region"/>
    <property type="match status" value="1"/>
</dbReference>
<dbReference type="RefSeq" id="WP_005541391.1">
    <property type="nucleotide sequence ID" value="NZ_JH378834.1"/>
</dbReference>
<evidence type="ECO:0000256" key="6">
    <source>
        <dbReference type="ARBA" id="ARBA00022840"/>
    </source>
</evidence>
<evidence type="ECO:0000256" key="5">
    <source>
        <dbReference type="ARBA" id="ARBA00022741"/>
    </source>
</evidence>
<feature type="transmembrane region" description="Helical" evidence="9">
    <location>
        <begin position="273"/>
        <end position="294"/>
    </location>
</feature>
<dbReference type="InterPro" id="IPR003439">
    <property type="entry name" value="ABC_transporter-like_ATP-bd"/>
</dbReference>
<sequence>MLINGALLKLAKNLKKHIISVSLLSCFIGAVTVFQAFYLSKVINAIFERPDKIMYYFICFLFAVFLQMVLRYPANMLSISSEASIKLDIRNTLLDRIYGLGLAKLTDERSGKLCTLLLDRIEALAPYYSIYLPNLITVLFVSMGCIIYIGSINLNVCLTALIGILGMLITPAFTYKYLWGSGTEVWKEYDKFGSDFLDNIQGMKTLKNLKACKIRRQEMLRISKEIHKKTMNHMKITTIENFLFELSANIGSVLSVVYAVYLSASGHINAGSVVFVLFMIRNCFIPVYSLMLAWHVGYNGITASSEIENILKEEIPVWKENFDFADTNTLSTRRLSFSYNNHDVILNNIDLDLKPGKTYAFVGKSGEGKSTLVSLLAGLYPYTSGEIWFKNLPLTLDTVSRWRENISAVWQNPYVFNGTLKDNLLFAKPDATDTEINAAIKEANLEDILAKLPYGIDTELGENGSILSGGEKQRLAAARCFLKNTEILIFDEATSSLDEKNQGFIQESIELLKKGKTAIIIAHRLSTVKNADIIYMIDGGRIIASGTHEELYNNCQTYHNLVKSQEDGNEK</sequence>
<dbReference type="SUPFAM" id="SSF52540">
    <property type="entry name" value="P-loop containing nucleoside triphosphate hydrolases"/>
    <property type="match status" value="1"/>
</dbReference>
<evidence type="ECO:0000313" key="13">
    <source>
        <dbReference type="Proteomes" id="UP000003011"/>
    </source>
</evidence>
<feature type="domain" description="ABC transporter" evidence="10">
    <location>
        <begin position="330"/>
        <end position="564"/>
    </location>
</feature>
<dbReference type="PROSITE" id="PS50929">
    <property type="entry name" value="ABC_TM1F"/>
    <property type="match status" value="1"/>
</dbReference>
<organism evidence="12 13">
    <name type="scientific">Johnsonella ignava ATCC 51276</name>
    <dbReference type="NCBI Taxonomy" id="679200"/>
    <lineage>
        <taxon>Bacteria</taxon>
        <taxon>Bacillati</taxon>
        <taxon>Bacillota</taxon>
        <taxon>Clostridia</taxon>
        <taxon>Lachnospirales</taxon>
        <taxon>Lachnospiraceae</taxon>
        <taxon>Johnsonella</taxon>
    </lineage>
</organism>
<reference evidence="12 13" key="1">
    <citation type="submission" date="2011-08" db="EMBL/GenBank/DDBJ databases">
        <title>The Genome Sequence of Johnsonella ignava ATCC 51276.</title>
        <authorList>
            <consortium name="The Broad Institute Genome Sequencing Platform"/>
            <person name="Earl A."/>
            <person name="Ward D."/>
            <person name="Feldgarden M."/>
            <person name="Gevers D."/>
            <person name="Izard J."/>
            <person name="Blanton J.M."/>
            <person name="Baranova O.V."/>
            <person name="Dewhirst F.E."/>
            <person name="Young S.K."/>
            <person name="Zeng Q."/>
            <person name="Gargeya S."/>
            <person name="Fitzgerald M."/>
            <person name="Haas B."/>
            <person name="Abouelleil A."/>
            <person name="Alvarado L."/>
            <person name="Arachchi H.M."/>
            <person name="Berlin A."/>
            <person name="Brown A."/>
            <person name="Chapman S.B."/>
            <person name="Chen Z."/>
            <person name="Dunbar C."/>
            <person name="Freedman E."/>
            <person name="Gearin G."/>
            <person name="Gellesch M."/>
            <person name="Goldberg J."/>
            <person name="Griggs A."/>
            <person name="Gujja S."/>
            <person name="Heiman D."/>
            <person name="Howarth C."/>
            <person name="Larson L."/>
            <person name="Lui A."/>
            <person name="MacDonald P.J.P."/>
            <person name="Montmayeur A."/>
            <person name="Murphy C."/>
            <person name="Neiman D."/>
            <person name="Pearson M."/>
            <person name="Priest M."/>
            <person name="Roberts A."/>
            <person name="Saif S."/>
            <person name="Shea T."/>
            <person name="Shenoy N."/>
            <person name="Sisk P."/>
            <person name="Stolte C."/>
            <person name="Sykes S."/>
            <person name="Wortman J."/>
            <person name="Nusbaum C."/>
            <person name="Birren B."/>
        </authorList>
    </citation>
    <scope>NUCLEOTIDE SEQUENCE [LARGE SCALE GENOMIC DNA]</scope>
    <source>
        <strain evidence="12 13">ATCC 51276</strain>
    </source>
</reference>
<gene>
    <name evidence="12" type="ORF">HMPREF9333_01627</name>
</gene>
<evidence type="ECO:0000256" key="1">
    <source>
        <dbReference type="ARBA" id="ARBA00004651"/>
    </source>
</evidence>
<evidence type="ECO:0000256" key="8">
    <source>
        <dbReference type="ARBA" id="ARBA00023136"/>
    </source>
</evidence>
<protein>
    <recommendedName>
        <fullName evidence="14">ABC transporter</fullName>
    </recommendedName>
</protein>
<evidence type="ECO:0000256" key="4">
    <source>
        <dbReference type="ARBA" id="ARBA00022692"/>
    </source>
</evidence>
<dbReference type="GO" id="GO:0034040">
    <property type="term" value="F:ATPase-coupled lipid transmembrane transporter activity"/>
    <property type="evidence" value="ECO:0007669"/>
    <property type="project" value="TreeGrafter"/>
</dbReference>
<dbReference type="InterPro" id="IPR039421">
    <property type="entry name" value="Type_1_exporter"/>
</dbReference>
<dbReference type="Proteomes" id="UP000003011">
    <property type="component" value="Unassembled WGS sequence"/>
</dbReference>
<dbReference type="OrthoDB" id="9762778at2"/>
<dbReference type="InterPro" id="IPR027417">
    <property type="entry name" value="P-loop_NTPase"/>
</dbReference>
<feature type="transmembrane region" description="Helical" evidence="9">
    <location>
        <begin position="158"/>
        <end position="178"/>
    </location>
</feature>
<dbReference type="InterPro" id="IPR036640">
    <property type="entry name" value="ABC1_TM_sf"/>
</dbReference>
<evidence type="ECO:0000259" key="10">
    <source>
        <dbReference type="PROSITE" id="PS50893"/>
    </source>
</evidence>
<dbReference type="GO" id="GO:0140359">
    <property type="term" value="F:ABC-type transporter activity"/>
    <property type="evidence" value="ECO:0007669"/>
    <property type="project" value="InterPro"/>
</dbReference>
<dbReference type="Gene3D" id="1.20.1560.10">
    <property type="entry name" value="ABC transporter type 1, transmembrane domain"/>
    <property type="match status" value="1"/>
</dbReference>
<keyword evidence="6" id="KW-0067">ATP-binding</keyword>
<comment type="subcellular location">
    <subcellularLocation>
        <location evidence="1">Cell membrane</location>
        <topology evidence="1">Multi-pass membrane protein</topology>
    </subcellularLocation>
</comment>